<protein>
    <submittedName>
        <fullName evidence="1">Uncharacterized protein</fullName>
    </submittedName>
</protein>
<reference evidence="1" key="1">
    <citation type="journal article" date="2015" name="Genome Announc.">
        <title>Complete Genome Sequence of the Bacteriochlorophyll b-Producing Photosynthetic Bacterium Blastochloris viridis.</title>
        <authorList>
            <person name="Tsukatani Y."/>
            <person name="Hirose Y."/>
            <person name="Harada J."/>
            <person name="Misawa N."/>
            <person name="Mori K."/>
            <person name="Inoue K."/>
            <person name="Tamiaki H."/>
        </authorList>
    </citation>
    <scope>NUCLEOTIDE SEQUENCE [LARGE SCALE GENOMIC DNA]</scope>
    <source>
        <strain evidence="1">DSM 133</strain>
    </source>
</reference>
<proteinExistence type="predicted"/>
<dbReference type="EMBL" id="AP014854">
    <property type="protein sequence ID" value="BAS00318.1"/>
    <property type="molecule type" value="Genomic_DNA"/>
</dbReference>
<accession>A0A182D5U4</accession>
<dbReference type="AlphaFoldDB" id="A0A182D5U4"/>
<evidence type="ECO:0000313" key="1">
    <source>
        <dbReference type="EMBL" id="BAS00318.1"/>
    </source>
</evidence>
<organism evidence="1">
    <name type="scientific">Blastochloris viridis</name>
    <name type="common">Rhodopseudomonas viridis</name>
    <dbReference type="NCBI Taxonomy" id="1079"/>
    <lineage>
        <taxon>Bacteria</taxon>
        <taxon>Pseudomonadati</taxon>
        <taxon>Pseudomonadota</taxon>
        <taxon>Alphaproteobacteria</taxon>
        <taxon>Hyphomicrobiales</taxon>
        <taxon>Blastochloridaceae</taxon>
        <taxon>Blastochloris</taxon>
    </lineage>
</organism>
<sequence>MRFPAFRLKIASRRKHGSLLKARRLRDTGPPRRRCTRGAVVCTPVRRMVANRHSQH</sequence>
<gene>
    <name evidence="1" type="ORF">BV133_2724</name>
</gene>
<name>A0A182D5U4_BLAVI</name>